<sequence>MKKHLLDVIFASDKRKSVLLILKSGPLEMELLLSQLRTTRQSLLPQMKILEENHLITHFADSYKLTIIGKLIVDEMVPLLDTIDIFEDEIDYWGTHNLDFISPRLLKRIGEIDNCKIIRPQISSIYELNQEIINSSYTSRSLFIITTFFHPHYPSLFSELIKNKVNVYAIVSKEVFDRVKNNYYSDLEKIVKSNLFHIYIYPHEMALQSFTYNDYYIVMRMLKTNGETDSSYLLCSNSNTLEWSGELFEYYLKRSNPITEI</sequence>
<protein>
    <submittedName>
        <fullName evidence="2">Transcriptional regulator</fullName>
    </submittedName>
</protein>
<dbReference type="OrthoDB" id="11410at2157"/>
<feature type="domain" description="Methanogenesis regulatory protein FilR1 middle" evidence="1">
    <location>
        <begin position="125"/>
        <end position="254"/>
    </location>
</feature>
<accession>A0A4E0QPY8</accession>
<dbReference type="SUPFAM" id="SSF46785">
    <property type="entry name" value="Winged helix' DNA-binding domain"/>
    <property type="match status" value="1"/>
</dbReference>
<evidence type="ECO:0000313" key="3">
    <source>
        <dbReference type="Proteomes" id="UP000297295"/>
    </source>
</evidence>
<name>A0A4E0QPY8_9EURY</name>
<evidence type="ECO:0000313" key="2">
    <source>
        <dbReference type="EMBL" id="TGC06498.1"/>
    </source>
</evidence>
<dbReference type="EMBL" id="PGGK01000029">
    <property type="protein sequence ID" value="TGC06498.1"/>
    <property type="molecule type" value="Genomic_DNA"/>
</dbReference>
<gene>
    <name evidence="2" type="ORF">CUN85_12885</name>
</gene>
<proteinExistence type="predicted"/>
<evidence type="ECO:0000259" key="1">
    <source>
        <dbReference type="Pfam" id="PF08350"/>
    </source>
</evidence>
<dbReference type="InterPro" id="IPR016490">
    <property type="entry name" value="Tscrpt_reg_HTH_AF0396-typ3"/>
</dbReference>
<dbReference type="RefSeq" id="WP_135390688.1">
    <property type="nucleotide sequence ID" value="NZ_PGGK01000029.1"/>
</dbReference>
<dbReference type="InterPro" id="IPR013561">
    <property type="entry name" value="FilR1_middle_dom"/>
</dbReference>
<dbReference type="PIRSF" id="PIRSF006692">
    <property type="entry name" value="TF_HTH_AF0396_prd"/>
    <property type="match status" value="1"/>
</dbReference>
<dbReference type="Proteomes" id="UP000297295">
    <property type="component" value="Unassembled WGS sequence"/>
</dbReference>
<dbReference type="InterPro" id="IPR036390">
    <property type="entry name" value="WH_DNA-bd_sf"/>
</dbReference>
<keyword evidence="3" id="KW-1185">Reference proteome</keyword>
<comment type="caution">
    <text evidence="2">The sequence shown here is derived from an EMBL/GenBank/DDBJ whole genome shotgun (WGS) entry which is preliminary data.</text>
</comment>
<dbReference type="AlphaFoldDB" id="A0A4E0QPY8"/>
<organism evidence="2 3">
    <name type="scientific">Methanolobus halotolerans</name>
    <dbReference type="NCBI Taxonomy" id="2052935"/>
    <lineage>
        <taxon>Archaea</taxon>
        <taxon>Methanobacteriati</taxon>
        <taxon>Methanobacteriota</taxon>
        <taxon>Stenosarchaea group</taxon>
        <taxon>Methanomicrobia</taxon>
        <taxon>Methanosarcinales</taxon>
        <taxon>Methanosarcinaceae</taxon>
        <taxon>Methanolobus</taxon>
    </lineage>
</organism>
<dbReference type="Pfam" id="PF08350">
    <property type="entry name" value="FilR1_middle"/>
    <property type="match status" value="1"/>
</dbReference>
<reference evidence="2 3" key="1">
    <citation type="submission" date="2017-11" db="EMBL/GenBank/DDBJ databases">
        <title>Isolation and Characterization of Methanogenic Archaea from Saline Meromictic Lake at Siberia.</title>
        <authorList>
            <person name="Shen Y."/>
            <person name="Huang H.-H."/>
            <person name="Lai M.-C."/>
            <person name="Chen S.-C."/>
        </authorList>
    </citation>
    <scope>NUCLEOTIDE SEQUENCE [LARGE SCALE GENOMIC DNA]</scope>
    <source>
        <strain evidence="2 3">SY-01</strain>
    </source>
</reference>